<feature type="region of interest" description="Disordered" evidence="1">
    <location>
        <begin position="1"/>
        <end position="165"/>
    </location>
</feature>
<dbReference type="EMBL" id="LT853707">
    <property type="protein sequence ID" value="SMQ56487.1"/>
    <property type="molecule type" value="Genomic_DNA"/>
</dbReference>
<feature type="compositionally biased region" description="Basic and acidic residues" evidence="1">
    <location>
        <begin position="26"/>
        <end position="43"/>
    </location>
</feature>
<feature type="compositionally biased region" description="Pro residues" evidence="1">
    <location>
        <begin position="140"/>
        <end position="156"/>
    </location>
</feature>
<organism evidence="2 3">
    <name type="scientific">Zymoseptoria tritici (strain ST99CH_3D7)</name>
    <dbReference type="NCBI Taxonomy" id="1276538"/>
    <lineage>
        <taxon>Eukaryota</taxon>
        <taxon>Fungi</taxon>
        <taxon>Dikarya</taxon>
        <taxon>Ascomycota</taxon>
        <taxon>Pezizomycotina</taxon>
        <taxon>Dothideomycetes</taxon>
        <taxon>Dothideomycetidae</taxon>
        <taxon>Mycosphaerellales</taxon>
        <taxon>Mycosphaerellaceae</taxon>
        <taxon>Zymoseptoria</taxon>
    </lineage>
</organism>
<feature type="compositionally biased region" description="Pro residues" evidence="1">
    <location>
        <begin position="90"/>
        <end position="106"/>
    </location>
</feature>
<protein>
    <submittedName>
        <fullName evidence="2">Uncharacterized protein</fullName>
    </submittedName>
</protein>
<reference evidence="2 3" key="1">
    <citation type="submission" date="2016-06" db="EMBL/GenBank/DDBJ databases">
        <authorList>
            <person name="Kjaerup R.B."/>
            <person name="Dalgaard T.S."/>
            <person name="Juul-Madsen H.R."/>
        </authorList>
    </citation>
    <scope>NUCLEOTIDE SEQUENCE [LARGE SCALE GENOMIC DNA]</scope>
</reference>
<feature type="region of interest" description="Disordered" evidence="1">
    <location>
        <begin position="234"/>
        <end position="300"/>
    </location>
</feature>
<evidence type="ECO:0000256" key="1">
    <source>
        <dbReference type="SAM" id="MobiDB-lite"/>
    </source>
</evidence>
<dbReference type="Proteomes" id="UP000215127">
    <property type="component" value="Chromosome 19"/>
</dbReference>
<evidence type="ECO:0000313" key="3">
    <source>
        <dbReference type="Proteomes" id="UP000215127"/>
    </source>
</evidence>
<gene>
    <name evidence="2" type="ORF">ZT3D7_G11642</name>
</gene>
<evidence type="ECO:0000313" key="2">
    <source>
        <dbReference type="EMBL" id="SMQ56487.1"/>
    </source>
</evidence>
<keyword evidence="3" id="KW-1185">Reference proteome</keyword>
<feature type="compositionally biased region" description="Basic and acidic residues" evidence="1">
    <location>
        <begin position="58"/>
        <end position="68"/>
    </location>
</feature>
<feature type="compositionally biased region" description="Basic residues" evidence="1">
    <location>
        <begin position="253"/>
        <end position="262"/>
    </location>
</feature>
<accession>A0A1X7SAG2</accession>
<name>A0A1X7SAG2_ZYMT9</name>
<dbReference type="STRING" id="1276538.A0A1X7SAG2"/>
<feature type="compositionally biased region" description="Pro residues" evidence="1">
    <location>
        <begin position="114"/>
        <end position="131"/>
    </location>
</feature>
<feature type="compositionally biased region" description="Basic and acidic residues" evidence="1">
    <location>
        <begin position="1"/>
        <end position="15"/>
    </location>
</feature>
<dbReference type="AlphaFoldDB" id="A0A1X7SAG2"/>
<proteinExistence type="predicted"/>
<sequence length="591" mass="66594">MEIDRPTTPDPDHRPGTPVTPRTLKSAREISDQIRGKMQELENRSASQSPVKKKTKEKTKEKKKDHGLIGHQPSSPGLGRRHSPMQYNPYDPPQQKPPQHNPPQQNPPRHHPPQRNPPQHHPPQRNPPQHHPPQQNLPQHHPPQPSHLQHHPPPSNLPREDSPETDCDVCQEQLWLWLKGLRWLGLWIWGAICKMASFGRTQCIKVWKIARETEWKKAWKDVRETIRKKDAVKECAAPTEQVKPPVVKEEKKKTGKFSRKLPHPAPKTPHSPLRDTPLQDQKSDSHVPPTRQRSSSSSGYHGCSCCHIAIFGIISIAITFLVAFCRRSTPLTHQPIDVLITAAYPMSSALELLTDTMQWQVRAKLAACEFVELTANVSRNPFQYPRFRKAREKDGSGWACPVPVSPPRVNTVNENLAIMGLALAEGMWNISLLLDRSSSESLVAAQQAVNITSHINSIAIDSKICRIAHLNSILTSFAASHISLLTDLGNTATICQTHLARLVKVPLTRDRRKALADLAEMVCNLIAKDVERGLSSSRSEKERDRMRAIRNTSKKALPPFLEANRLLDEALNVLQSITASGWELRERASFD</sequence>